<dbReference type="RefSeq" id="XP_024721581.1">
    <property type="nucleotide sequence ID" value="XM_024864858.1"/>
</dbReference>
<keyword evidence="3" id="KW-1185">Reference proteome</keyword>
<dbReference type="InParanoid" id="A0A2T3B3W2"/>
<feature type="compositionally biased region" description="Polar residues" evidence="1">
    <location>
        <begin position="128"/>
        <end position="139"/>
    </location>
</feature>
<dbReference type="AlphaFoldDB" id="A0A2T3B3W2"/>
<dbReference type="EMBL" id="KZ679010">
    <property type="protein sequence ID" value="PSS20311.1"/>
    <property type="molecule type" value="Genomic_DNA"/>
</dbReference>
<proteinExistence type="predicted"/>
<organism evidence="2 3">
    <name type="scientific">Amorphotheca resinae ATCC 22711</name>
    <dbReference type="NCBI Taxonomy" id="857342"/>
    <lineage>
        <taxon>Eukaryota</taxon>
        <taxon>Fungi</taxon>
        <taxon>Dikarya</taxon>
        <taxon>Ascomycota</taxon>
        <taxon>Pezizomycotina</taxon>
        <taxon>Leotiomycetes</taxon>
        <taxon>Helotiales</taxon>
        <taxon>Amorphothecaceae</taxon>
        <taxon>Amorphotheca</taxon>
    </lineage>
</organism>
<dbReference type="GeneID" id="36572939"/>
<evidence type="ECO:0000313" key="3">
    <source>
        <dbReference type="Proteomes" id="UP000241818"/>
    </source>
</evidence>
<feature type="region of interest" description="Disordered" evidence="1">
    <location>
        <begin position="128"/>
        <end position="149"/>
    </location>
</feature>
<dbReference type="Proteomes" id="UP000241818">
    <property type="component" value="Unassembled WGS sequence"/>
</dbReference>
<name>A0A2T3B3W2_AMORE</name>
<evidence type="ECO:0000313" key="2">
    <source>
        <dbReference type="EMBL" id="PSS20311.1"/>
    </source>
</evidence>
<reference evidence="2 3" key="1">
    <citation type="journal article" date="2018" name="New Phytol.">
        <title>Comparative genomics and transcriptomics depict ericoid mycorrhizal fungi as versatile saprotrophs and plant mutualists.</title>
        <authorList>
            <person name="Martino E."/>
            <person name="Morin E."/>
            <person name="Grelet G.A."/>
            <person name="Kuo A."/>
            <person name="Kohler A."/>
            <person name="Daghino S."/>
            <person name="Barry K.W."/>
            <person name="Cichocki N."/>
            <person name="Clum A."/>
            <person name="Dockter R.B."/>
            <person name="Hainaut M."/>
            <person name="Kuo R.C."/>
            <person name="LaButti K."/>
            <person name="Lindahl B.D."/>
            <person name="Lindquist E.A."/>
            <person name="Lipzen A."/>
            <person name="Khouja H.R."/>
            <person name="Magnuson J."/>
            <person name="Murat C."/>
            <person name="Ohm R.A."/>
            <person name="Singer S.W."/>
            <person name="Spatafora J.W."/>
            <person name="Wang M."/>
            <person name="Veneault-Fourrey C."/>
            <person name="Henrissat B."/>
            <person name="Grigoriev I.V."/>
            <person name="Martin F.M."/>
            <person name="Perotto S."/>
        </authorList>
    </citation>
    <scope>NUCLEOTIDE SEQUENCE [LARGE SCALE GENOMIC DNA]</scope>
    <source>
        <strain evidence="2 3">ATCC 22711</strain>
    </source>
</reference>
<accession>A0A2T3B3W2</accession>
<evidence type="ECO:0000256" key="1">
    <source>
        <dbReference type="SAM" id="MobiDB-lite"/>
    </source>
</evidence>
<sequence>MVRTSSYHQRAAPSSHQQPISDLHCCYCRSARLLSLTRNVDDSPPRVARAARIARTACMALAGSLPPPRLPGFKGPVHIPEEAVAGACTKGRRCKAVLRVCGTVLPRYTAPRPLLKIAARLLSFPQHSKSNETNRSNFKPLQRARAGGLRKARIPNLAGRGGTVQRLRRAR</sequence>
<protein>
    <submittedName>
        <fullName evidence="2">Uncharacterized protein</fullName>
    </submittedName>
</protein>
<gene>
    <name evidence="2" type="ORF">M430DRAFT_232185</name>
</gene>